<evidence type="ECO:0000313" key="5">
    <source>
        <dbReference type="Proteomes" id="UP000592180"/>
    </source>
</evidence>
<dbReference type="PANTHER" id="PTHR23073">
    <property type="entry name" value="26S PROTEASOME REGULATORY SUBUNIT"/>
    <property type="match status" value="1"/>
</dbReference>
<keyword evidence="5" id="KW-1185">Reference proteome</keyword>
<dbReference type="GO" id="GO:0005524">
    <property type="term" value="F:ATP binding"/>
    <property type="evidence" value="ECO:0007669"/>
    <property type="project" value="UniProtKB-KW"/>
</dbReference>
<proteinExistence type="predicted"/>
<dbReference type="InterPro" id="IPR027417">
    <property type="entry name" value="P-loop_NTPase"/>
</dbReference>
<dbReference type="AlphaFoldDB" id="A0A840K6Y1"/>
<evidence type="ECO:0000259" key="3">
    <source>
        <dbReference type="Pfam" id="PF00004"/>
    </source>
</evidence>
<name>A0A840K6Y1_9FLAO</name>
<comment type="caution">
    <text evidence="4">The sequence shown here is derived from an EMBL/GenBank/DDBJ whole genome shotgun (WGS) entry which is preliminary data.</text>
</comment>
<dbReference type="InterPro" id="IPR050221">
    <property type="entry name" value="26S_Proteasome_ATPase"/>
</dbReference>
<accession>A0A840K6Y1</accession>
<keyword evidence="2" id="KW-0067">ATP-binding</keyword>
<dbReference type="Pfam" id="PF00004">
    <property type="entry name" value="AAA"/>
    <property type="match status" value="1"/>
</dbReference>
<dbReference type="Gene3D" id="3.40.50.300">
    <property type="entry name" value="P-loop containing nucleotide triphosphate hydrolases"/>
    <property type="match status" value="1"/>
</dbReference>
<sequence>MKLAELAKELNISAEAIKQFIQDFDLELGICITTSFEVKEDFEKFARENVDFLRLYEKDLDKNKTLEQIAETINQPKDKIEKAIKEDNPNIFDNGFFRSSISSYGIDNKLGGNYQFVYDYFGHKTSLQHRDFIGYRDLFFYISGVLEPFINHQQIKDWGINKPAGIILYGPPGSGKIFWANKIAEIIGYQFKEVKKHYLGTSFVDGNKTNFNDFLVTMMKEDKVLLFLEDFDEIMMERTAETDVASCNLETQEIILHYIGKFEQEDLLMVGSANSVSTVDEEILAPGRFDVMIPVFPPNASERSEIILYAMTKNLENDSLLYKILKNNKADKVSFWRGVSSQMKAFSNTMIIDFTQSLKKRIRNLYQRTRNEKLKIDQNLLNGALRDAAAKLTEEYLDQIAIFLNDAIINNFDDFQYRIKALKNELDAYKVVEVPRRAIGFHHNEEEEKDKEKP</sequence>
<reference evidence="4 5" key="1">
    <citation type="submission" date="2020-08" db="EMBL/GenBank/DDBJ databases">
        <title>Functional genomics of gut bacteria from endangered species of beetles.</title>
        <authorList>
            <person name="Carlos-Shanley C."/>
        </authorList>
    </citation>
    <scope>NUCLEOTIDE SEQUENCE [LARGE SCALE GENOMIC DNA]</scope>
    <source>
        <strain evidence="4 5">S00151</strain>
    </source>
</reference>
<dbReference type="RefSeq" id="WP_184183211.1">
    <property type="nucleotide sequence ID" value="NZ_JACHLE010000001.1"/>
</dbReference>
<dbReference type="Gene3D" id="1.10.8.60">
    <property type="match status" value="1"/>
</dbReference>
<dbReference type="InterPro" id="IPR003959">
    <property type="entry name" value="ATPase_AAA_core"/>
</dbReference>
<evidence type="ECO:0000256" key="2">
    <source>
        <dbReference type="ARBA" id="ARBA00022840"/>
    </source>
</evidence>
<dbReference type="GO" id="GO:0016887">
    <property type="term" value="F:ATP hydrolysis activity"/>
    <property type="evidence" value="ECO:0007669"/>
    <property type="project" value="InterPro"/>
</dbReference>
<evidence type="ECO:0000313" key="4">
    <source>
        <dbReference type="EMBL" id="MBB4804976.1"/>
    </source>
</evidence>
<evidence type="ECO:0000256" key="1">
    <source>
        <dbReference type="ARBA" id="ARBA00022741"/>
    </source>
</evidence>
<dbReference type="Proteomes" id="UP000592180">
    <property type="component" value="Unassembled WGS sequence"/>
</dbReference>
<dbReference type="EMBL" id="JACHLE010000001">
    <property type="protein sequence ID" value="MBB4804976.1"/>
    <property type="molecule type" value="Genomic_DNA"/>
</dbReference>
<keyword evidence="1" id="KW-0547">Nucleotide-binding</keyword>
<organism evidence="4 5">
    <name type="scientific">Chryseobacterium defluvii</name>
    <dbReference type="NCBI Taxonomy" id="160396"/>
    <lineage>
        <taxon>Bacteria</taxon>
        <taxon>Pseudomonadati</taxon>
        <taxon>Bacteroidota</taxon>
        <taxon>Flavobacteriia</taxon>
        <taxon>Flavobacteriales</taxon>
        <taxon>Weeksellaceae</taxon>
        <taxon>Chryseobacterium group</taxon>
        <taxon>Chryseobacterium</taxon>
    </lineage>
</organism>
<dbReference type="SUPFAM" id="SSF52540">
    <property type="entry name" value="P-loop containing nucleoside triphosphate hydrolases"/>
    <property type="match status" value="1"/>
</dbReference>
<feature type="domain" description="ATPase AAA-type core" evidence="3">
    <location>
        <begin position="166"/>
        <end position="294"/>
    </location>
</feature>
<protein>
    <recommendedName>
        <fullName evidence="3">ATPase AAA-type core domain-containing protein</fullName>
    </recommendedName>
</protein>
<gene>
    <name evidence="4" type="ORF">HNP38_000248</name>
</gene>